<feature type="compositionally biased region" description="Polar residues" evidence="2">
    <location>
        <begin position="1"/>
        <end position="13"/>
    </location>
</feature>
<dbReference type="AlphaFoldDB" id="A0A061GDI7"/>
<dbReference type="HOGENOM" id="CLU_835229_0_0_1"/>
<dbReference type="EMBL" id="CM001881">
    <property type="protein sequence ID" value="EOY25104.1"/>
    <property type="molecule type" value="Genomic_DNA"/>
</dbReference>
<evidence type="ECO:0000256" key="2">
    <source>
        <dbReference type="SAM" id="MobiDB-lite"/>
    </source>
</evidence>
<dbReference type="PANTHER" id="PTHR35021:SF8">
    <property type="entry name" value="FIBER PROTEIN FB17"/>
    <property type="match status" value="1"/>
</dbReference>
<feature type="coiled-coil region" evidence="1">
    <location>
        <begin position="271"/>
        <end position="298"/>
    </location>
</feature>
<evidence type="ECO:0000313" key="3">
    <source>
        <dbReference type="EMBL" id="EOY25104.1"/>
    </source>
</evidence>
<dbReference type="OMA" id="SEMCREC"/>
<dbReference type="Gramene" id="EOY25104">
    <property type="protein sequence ID" value="EOY25104"/>
    <property type="gene ID" value="TCM_016519"/>
</dbReference>
<name>A0A061GDI7_THECC</name>
<sequence>MVQSRALSPAQRSAKNERDRQRRRGLKLEFERLQNVAAKYQEMAPLLDELRVEVTTVRNVISQLAEESRRLNDVEPHLTRKIHQLDNIVRQNQTEQIERRQLLSQWQFKTQAMVLPTIGKEASNEPIDLGVESSRSDIWYTDEFLQDFIEKLDDKEKSRVDFLDFKGLPEELEKCGRFSLPPSLVPIHEILDKAYGDITAESNQSNPVIRDSYILFCSVIKEMNEVQLEQVDLDKMILWRDAINSGLSIGFRGNFAIEHLKKIARAYFGSKAWNDQELKSLEERMSELKAELYGLEQQHYSIIERQSSEMCRECLQDQQYFQGKPLSTGLFLS</sequence>
<reference evidence="3 4" key="1">
    <citation type="journal article" date="2013" name="Genome Biol.">
        <title>The genome sequence of the most widely cultivated cacao type and its use to identify candidate genes regulating pod color.</title>
        <authorList>
            <person name="Motamayor J.C."/>
            <person name="Mockaitis K."/>
            <person name="Schmutz J."/>
            <person name="Haiminen N."/>
            <person name="Iii D.L."/>
            <person name="Cornejo O."/>
            <person name="Findley S.D."/>
            <person name="Zheng P."/>
            <person name="Utro F."/>
            <person name="Royaert S."/>
            <person name="Saski C."/>
            <person name="Jenkins J."/>
            <person name="Podicheti R."/>
            <person name="Zhao M."/>
            <person name="Scheffler B.E."/>
            <person name="Stack J.C."/>
            <person name="Feltus F.A."/>
            <person name="Mustiga G.M."/>
            <person name="Amores F."/>
            <person name="Phillips W."/>
            <person name="Marelli J.P."/>
            <person name="May G.D."/>
            <person name="Shapiro H."/>
            <person name="Ma J."/>
            <person name="Bustamante C.D."/>
            <person name="Schnell R.J."/>
            <person name="Main D."/>
            <person name="Gilbert D."/>
            <person name="Parida L."/>
            <person name="Kuhn D.N."/>
        </authorList>
    </citation>
    <scope>NUCLEOTIDE SEQUENCE [LARGE SCALE GENOMIC DNA]</scope>
    <source>
        <strain evidence="4">cv. Matina 1-6</strain>
    </source>
</reference>
<feature type="coiled-coil region" evidence="1">
    <location>
        <begin position="23"/>
        <end position="67"/>
    </location>
</feature>
<organism evidence="3 4">
    <name type="scientific">Theobroma cacao</name>
    <name type="common">Cacao</name>
    <name type="synonym">Cocoa</name>
    <dbReference type="NCBI Taxonomy" id="3641"/>
    <lineage>
        <taxon>Eukaryota</taxon>
        <taxon>Viridiplantae</taxon>
        <taxon>Streptophyta</taxon>
        <taxon>Embryophyta</taxon>
        <taxon>Tracheophyta</taxon>
        <taxon>Spermatophyta</taxon>
        <taxon>Magnoliopsida</taxon>
        <taxon>eudicotyledons</taxon>
        <taxon>Gunneridae</taxon>
        <taxon>Pentapetalae</taxon>
        <taxon>rosids</taxon>
        <taxon>malvids</taxon>
        <taxon>Malvales</taxon>
        <taxon>Malvaceae</taxon>
        <taxon>Byttnerioideae</taxon>
        <taxon>Theobroma</taxon>
    </lineage>
</organism>
<feature type="compositionally biased region" description="Basic and acidic residues" evidence="2">
    <location>
        <begin position="14"/>
        <end position="23"/>
    </location>
</feature>
<evidence type="ECO:0000256" key="1">
    <source>
        <dbReference type="SAM" id="Coils"/>
    </source>
</evidence>
<keyword evidence="1" id="KW-0175">Coiled coil</keyword>
<dbReference type="PANTHER" id="PTHR35021">
    <property type="match status" value="1"/>
</dbReference>
<feature type="region of interest" description="Disordered" evidence="2">
    <location>
        <begin position="1"/>
        <end position="23"/>
    </location>
</feature>
<accession>A0A061GDI7</accession>
<protein>
    <submittedName>
        <fullName evidence="3">Fiber protein Fb17</fullName>
    </submittedName>
</protein>
<keyword evidence="4" id="KW-1185">Reference proteome</keyword>
<evidence type="ECO:0000313" key="4">
    <source>
        <dbReference type="Proteomes" id="UP000026915"/>
    </source>
</evidence>
<dbReference type="InParanoid" id="A0A061GDI7"/>
<gene>
    <name evidence="3" type="ORF">TCM_016519</name>
</gene>
<proteinExistence type="predicted"/>
<dbReference type="Proteomes" id="UP000026915">
    <property type="component" value="Chromosome 3"/>
</dbReference>